<evidence type="ECO:0000313" key="1">
    <source>
        <dbReference type="EMBL" id="QHT24967.1"/>
    </source>
</evidence>
<dbReference type="AlphaFoldDB" id="A0A6C0E720"/>
<protein>
    <submittedName>
        <fullName evidence="1">Uncharacterized protein</fullName>
    </submittedName>
</protein>
<reference evidence="1" key="1">
    <citation type="journal article" date="2020" name="Nature">
        <title>Giant virus diversity and host interactions through global metagenomics.</title>
        <authorList>
            <person name="Schulz F."/>
            <person name="Roux S."/>
            <person name="Paez-Espino D."/>
            <person name="Jungbluth S."/>
            <person name="Walsh D.A."/>
            <person name="Denef V.J."/>
            <person name="McMahon K.D."/>
            <person name="Konstantinidis K.T."/>
            <person name="Eloe-Fadrosh E.A."/>
            <person name="Kyrpides N.C."/>
            <person name="Woyke T."/>
        </authorList>
    </citation>
    <scope>NUCLEOTIDE SEQUENCE</scope>
    <source>
        <strain evidence="1">GVMAG-M-3300023179-150</strain>
    </source>
</reference>
<sequence>MFSLNYSNTDEISLRPCKGSLQNLISIHGSNYHKSQEFLSAKQKSDEKYEQRKNDLINYLYENDIDIKVTTEMIYSWDGSEAIKEKINHYWKNYYSSDDENIKNIKNINNELHNSLNNSLDTTNVLPMGESDVERTDMHLNYEDKIDSDDGFEIVASKKKKTSHKNITFSKNVVDNDVDDDVDDE</sequence>
<proteinExistence type="predicted"/>
<name>A0A6C0E720_9ZZZZ</name>
<dbReference type="EMBL" id="MN739752">
    <property type="protein sequence ID" value="QHT24967.1"/>
    <property type="molecule type" value="Genomic_DNA"/>
</dbReference>
<organism evidence="1">
    <name type="scientific">viral metagenome</name>
    <dbReference type="NCBI Taxonomy" id="1070528"/>
    <lineage>
        <taxon>unclassified sequences</taxon>
        <taxon>metagenomes</taxon>
        <taxon>organismal metagenomes</taxon>
    </lineage>
</organism>
<accession>A0A6C0E720</accession>